<dbReference type="EMBL" id="CP076680">
    <property type="protein sequence ID" value="QWU99805.1"/>
    <property type="molecule type" value="Genomic_DNA"/>
</dbReference>
<feature type="signal peptide" evidence="1">
    <location>
        <begin position="1"/>
        <end position="24"/>
    </location>
</feature>
<dbReference type="PROSITE" id="PS51257">
    <property type="entry name" value="PROKAR_LIPOPROTEIN"/>
    <property type="match status" value="1"/>
</dbReference>
<evidence type="ECO:0000313" key="2">
    <source>
        <dbReference type="EMBL" id="QWU99805.1"/>
    </source>
</evidence>
<sequence>MKKKISLIFIVILGLALYSCSTMSSDEFVYLGHPKSLSEYHIYYDKTQNLYMFVDTKGCFYKSEESGTCFALDEDETKYFLDNVLPKMITAENKILKYKQKLLKYMKETNKKSIKKAVKINYEVRPVKQIDIDNHKEYHLVNQQYNLEANLVVIENDDDILVLYSVRIPEAMKRQKTPNKPFLLDPEYLKKIMNKDFIARAEKYHLNKKAAKKAKQEEFNNFLNNDIDI</sequence>
<gene>
    <name evidence="2" type="ORF">KQR59_02705</name>
</gene>
<name>A0AAJ4NPM0_9GAMM</name>
<accession>A0AAJ4NPM0</accession>
<dbReference type="KEGG" id="fsr:KQR59_02705"/>
<feature type="chain" id="PRO_5042507287" description="Lipoprotein" evidence="1">
    <location>
        <begin position="25"/>
        <end position="229"/>
    </location>
</feature>
<evidence type="ECO:0000256" key="1">
    <source>
        <dbReference type="SAM" id="SignalP"/>
    </source>
</evidence>
<reference evidence="2 3" key="1">
    <citation type="submission" date="2021-06" db="EMBL/GenBank/DDBJ databases">
        <title>Ulceroglandular infection and bacteremia caused by Francisella salimarina in an immunocompromised patient, France.</title>
        <authorList>
            <person name="Hennebique A."/>
            <person name="Caspar Y."/>
            <person name="Maurin M."/>
            <person name="Boisset S."/>
            <person name="Pelloux I."/>
            <person name="Gallego-Hernanz M.P."/>
            <person name="Burucoa C."/>
            <person name="Cazenave-Roblot F."/>
            <person name="Plouzeau C."/>
            <person name="Rammaert B."/>
        </authorList>
    </citation>
    <scope>NUCLEOTIDE SEQUENCE [LARGE SCALE GENOMIC DNA]</scope>
    <source>
        <strain evidence="2 3">CHUGA-F75</strain>
    </source>
</reference>
<evidence type="ECO:0000313" key="3">
    <source>
        <dbReference type="Proteomes" id="UP000683421"/>
    </source>
</evidence>
<dbReference type="Proteomes" id="UP000683421">
    <property type="component" value="Chromosome"/>
</dbReference>
<keyword evidence="3" id="KW-1185">Reference proteome</keyword>
<keyword evidence="1" id="KW-0732">Signal</keyword>
<evidence type="ECO:0008006" key="4">
    <source>
        <dbReference type="Google" id="ProtNLM"/>
    </source>
</evidence>
<dbReference type="RefSeq" id="WP_146421044.1">
    <property type="nucleotide sequence ID" value="NZ_CP076680.1"/>
</dbReference>
<dbReference type="AlphaFoldDB" id="A0AAJ4NPM0"/>
<proteinExistence type="predicted"/>
<organism evidence="2 3">
    <name type="scientific">Francisella salimarina</name>
    <dbReference type="NCBI Taxonomy" id="2599927"/>
    <lineage>
        <taxon>Bacteria</taxon>
        <taxon>Pseudomonadati</taxon>
        <taxon>Pseudomonadota</taxon>
        <taxon>Gammaproteobacteria</taxon>
        <taxon>Thiotrichales</taxon>
        <taxon>Francisellaceae</taxon>
        <taxon>Francisella</taxon>
    </lineage>
</organism>
<protein>
    <recommendedName>
        <fullName evidence="4">Lipoprotein</fullName>
    </recommendedName>
</protein>